<evidence type="ECO:0000256" key="2">
    <source>
        <dbReference type="PROSITE-ProRule" id="PRU00335"/>
    </source>
</evidence>
<dbReference type="PANTHER" id="PTHR30055:SF146">
    <property type="entry name" value="HTH-TYPE TRANSCRIPTIONAL DUAL REGULATOR CECR"/>
    <property type="match status" value="1"/>
</dbReference>
<sequence length="189" mass="20740">MARQNADQRREAVLRAAVTEFGRFGQDGASTTAIAQGAGISQGYLFRLFPSKRALFLAAVERAFQETEAALRRSADGSPTFPELRRRYEELVSGGDLLRLQLHVYSGALEDAECQEIARRGFIRLWRTVAELTKAPAAEVLDFFAHGMLLNVLAALGFPLPTGRNALASSFETWAADSPVEPPEARSAW</sequence>
<dbReference type="RefSeq" id="WP_182774597.1">
    <property type="nucleotide sequence ID" value="NZ_BAAAHW010000011.1"/>
</dbReference>
<accession>A0A7W3NIM6</accession>
<dbReference type="AlphaFoldDB" id="A0A7W3NIM6"/>
<keyword evidence="1 2" id="KW-0238">DNA-binding</keyword>
<dbReference type="InterPro" id="IPR009057">
    <property type="entry name" value="Homeodomain-like_sf"/>
</dbReference>
<gene>
    <name evidence="4" type="ORF">HDA42_000399</name>
</gene>
<dbReference type="EMBL" id="JACJIJ010000002">
    <property type="protein sequence ID" value="MBA9051221.1"/>
    <property type="molecule type" value="Genomic_DNA"/>
</dbReference>
<comment type="caution">
    <text evidence="4">The sequence shown here is derived from an EMBL/GenBank/DDBJ whole genome shotgun (WGS) entry which is preliminary data.</text>
</comment>
<evidence type="ECO:0000256" key="1">
    <source>
        <dbReference type="ARBA" id="ARBA00023125"/>
    </source>
</evidence>
<dbReference type="Proteomes" id="UP000577386">
    <property type="component" value="Unassembled WGS sequence"/>
</dbReference>
<dbReference type="Gene3D" id="1.10.357.10">
    <property type="entry name" value="Tetracycline Repressor, domain 2"/>
    <property type="match status" value="1"/>
</dbReference>
<evidence type="ECO:0000313" key="5">
    <source>
        <dbReference type="Proteomes" id="UP000577386"/>
    </source>
</evidence>
<reference evidence="4 5" key="1">
    <citation type="submission" date="2020-08" db="EMBL/GenBank/DDBJ databases">
        <title>Sequencing the genomes of 1000 actinobacteria strains.</title>
        <authorList>
            <person name="Klenk H.-P."/>
        </authorList>
    </citation>
    <scope>NUCLEOTIDE SEQUENCE [LARGE SCALE GENOMIC DNA]</scope>
    <source>
        <strain evidence="4 5">DSM 41827</strain>
    </source>
</reference>
<dbReference type="GO" id="GO:0000976">
    <property type="term" value="F:transcription cis-regulatory region binding"/>
    <property type="evidence" value="ECO:0007669"/>
    <property type="project" value="TreeGrafter"/>
</dbReference>
<proteinExistence type="predicted"/>
<evidence type="ECO:0000313" key="4">
    <source>
        <dbReference type="EMBL" id="MBA9051221.1"/>
    </source>
</evidence>
<dbReference type="SUPFAM" id="SSF46689">
    <property type="entry name" value="Homeodomain-like"/>
    <property type="match status" value="1"/>
</dbReference>
<dbReference type="PANTHER" id="PTHR30055">
    <property type="entry name" value="HTH-TYPE TRANSCRIPTIONAL REGULATOR RUTR"/>
    <property type="match status" value="1"/>
</dbReference>
<feature type="domain" description="HTH tetR-type" evidence="3">
    <location>
        <begin position="7"/>
        <end position="67"/>
    </location>
</feature>
<dbReference type="InterPro" id="IPR050109">
    <property type="entry name" value="HTH-type_TetR-like_transc_reg"/>
</dbReference>
<dbReference type="PROSITE" id="PS50977">
    <property type="entry name" value="HTH_TETR_2"/>
    <property type="match status" value="1"/>
</dbReference>
<feature type="DNA-binding region" description="H-T-H motif" evidence="2">
    <location>
        <begin position="30"/>
        <end position="49"/>
    </location>
</feature>
<protein>
    <submittedName>
        <fullName evidence="4">AcrR family transcriptional regulator</fullName>
    </submittedName>
</protein>
<evidence type="ECO:0000259" key="3">
    <source>
        <dbReference type="PROSITE" id="PS50977"/>
    </source>
</evidence>
<dbReference type="InterPro" id="IPR001647">
    <property type="entry name" value="HTH_TetR"/>
</dbReference>
<dbReference type="GO" id="GO:0003700">
    <property type="term" value="F:DNA-binding transcription factor activity"/>
    <property type="evidence" value="ECO:0007669"/>
    <property type="project" value="TreeGrafter"/>
</dbReference>
<organism evidence="4 5">
    <name type="scientific">Streptomyces murinus</name>
    <dbReference type="NCBI Taxonomy" id="33900"/>
    <lineage>
        <taxon>Bacteria</taxon>
        <taxon>Bacillati</taxon>
        <taxon>Actinomycetota</taxon>
        <taxon>Actinomycetes</taxon>
        <taxon>Kitasatosporales</taxon>
        <taxon>Streptomycetaceae</taxon>
        <taxon>Streptomyces</taxon>
    </lineage>
</organism>
<dbReference type="Pfam" id="PF00440">
    <property type="entry name" value="TetR_N"/>
    <property type="match status" value="1"/>
</dbReference>
<keyword evidence="5" id="KW-1185">Reference proteome</keyword>
<name>A0A7W3NIM6_STRMR</name>
<dbReference type="GeneID" id="93978934"/>